<feature type="region of interest" description="Disordered" evidence="1">
    <location>
        <begin position="159"/>
        <end position="197"/>
    </location>
</feature>
<name>A0A0C9WBZ4_9AGAM</name>
<feature type="compositionally biased region" description="Low complexity" evidence="1">
    <location>
        <begin position="51"/>
        <end position="60"/>
    </location>
</feature>
<protein>
    <submittedName>
        <fullName evidence="2">Uncharacterized protein</fullName>
    </submittedName>
</protein>
<feature type="compositionally biased region" description="Polar residues" evidence="1">
    <location>
        <begin position="31"/>
        <end position="40"/>
    </location>
</feature>
<evidence type="ECO:0000313" key="3">
    <source>
        <dbReference type="Proteomes" id="UP000053820"/>
    </source>
</evidence>
<feature type="compositionally biased region" description="Pro residues" evidence="1">
    <location>
        <begin position="93"/>
        <end position="106"/>
    </location>
</feature>
<evidence type="ECO:0000256" key="1">
    <source>
        <dbReference type="SAM" id="MobiDB-lite"/>
    </source>
</evidence>
<accession>A0A0C9WBZ4</accession>
<feature type="compositionally biased region" description="Basic and acidic residues" evidence="1">
    <location>
        <begin position="7"/>
        <end position="29"/>
    </location>
</feature>
<reference evidence="2 3" key="1">
    <citation type="submission" date="2014-04" db="EMBL/GenBank/DDBJ databases">
        <title>Evolutionary Origins and Diversification of the Mycorrhizal Mutualists.</title>
        <authorList>
            <consortium name="DOE Joint Genome Institute"/>
            <consortium name="Mycorrhizal Genomics Consortium"/>
            <person name="Kohler A."/>
            <person name="Kuo A."/>
            <person name="Nagy L.G."/>
            <person name="Floudas D."/>
            <person name="Copeland A."/>
            <person name="Barry K.W."/>
            <person name="Cichocki N."/>
            <person name="Veneault-Fourrey C."/>
            <person name="LaButti K."/>
            <person name="Lindquist E.A."/>
            <person name="Lipzen A."/>
            <person name="Lundell T."/>
            <person name="Morin E."/>
            <person name="Murat C."/>
            <person name="Riley R."/>
            <person name="Ohm R."/>
            <person name="Sun H."/>
            <person name="Tunlid A."/>
            <person name="Henrissat B."/>
            <person name="Grigoriev I.V."/>
            <person name="Hibbett D.S."/>
            <person name="Martin F."/>
        </authorList>
    </citation>
    <scope>NUCLEOTIDE SEQUENCE [LARGE SCALE GENOMIC DNA]</scope>
    <source>
        <strain evidence="2 3">MD-312</strain>
    </source>
</reference>
<gene>
    <name evidence="2" type="ORF">HYDPIDRAFT_116254</name>
</gene>
<feature type="compositionally biased region" description="Low complexity" evidence="1">
    <location>
        <begin position="171"/>
        <end position="183"/>
    </location>
</feature>
<sequence length="197" mass="21574">MVNFAELKAKAEKAKDVSVTKMTDTRDKYSSVPSSKTNWDPNWKRPPPAPRGSSSAYANSSPPPPPLRSRPDVSSDSLSAAPPVVPRGSRPDIPAPPAYTSPPPPTRSASGYPPSHRGTPTDAVDKVDWINLSPEDKEEFFQWLDEFFARYLNIELNPRETRPSSSAGTMPTSTSTFPPVRSSRPPPTVNMATRPQF</sequence>
<dbReference type="EMBL" id="KN839864">
    <property type="protein sequence ID" value="KIJ61247.1"/>
    <property type="molecule type" value="Genomic_DNA"/>
</dbReference>
<keyword evidence="3" id="KW-1185">Reference proteome</keyword>
<feature type="region of interest" description="Disordered" evidence="1">
    <location>
        <begin position="1"/>
        <end position="124"/>
    </location>
</feature>
<dbReference type="AlphaFoldDB" id="A0A0C9WBZ4"/>
<organism evidence="2 3">
    <name type="scientific">Hydnomerulius pinastri MD-312</name>
    <dbReference type="NCBI Taxonomy" id="994086"/>
    <lineage>
        <taxon>Eukaryota</taxon>
        <taxon>Fungi</taxon>
        <taxon>Dikarya</taxon>
        <taxon>Basidiomycota</taxon>
        <taxon>Agaricomycotina</taxon>
        <taxon>Agaricomycetes</taxon>
        <taxon>Agaricomycetidae</taxon>
        <taxon>Boletales</taxon>
        <taxon>Boletales incertae sedis</taxon>
        <taxon>Leucogyrophana</taxon>
    </lineage>
</organism>
<proteinExistence type="predicted"/>
<dbReference type="OrthoDB" id="3357271at2759"/>
<dbReference type="Proteomes" id="UP000053820">
    <property type="component" value="Unassembled WGS sequence"/>
</dbReference>
<dbReference type="HOGENOM" id="CLU_090688_0_0_1"/>
<evidence type="ECO:0000313" key="2">
    <source>
        <dbReference type="EMBL" id="KIJ61247.1"/>
    </source>
</evidence>